<dbReference type="PANTHER" id="PTHR43649:SF33">
    <property type="entry name" value="POLYGALACTURONAN_RHAMNOGALACTURONAN-BINDING PROTEIN YTCQ"/>
    <property type="match status" value="1"/>
</dbReference>
<evidence type="ECO:0000256" key="2">
    <source>
        <dbReference type="ARBA" id="ARBA00022729"/>
    </source>
</evidence>
<dbReference type="PROSITE" id="PS51257">
    <property type="entry name" value="PROKAR_LIPOPROTEIN"/>
    <property type="match status" value="1"/>
</dbReference>
<evidence type="ECO:0000313" key="8">
    <source>
        <dbReference type="Proteomes" id="UP001589619"/>
    </source>
</evidence>
<keyword evidence="1" id="KW-1003">Cell membrane</keyword>
<comment type="caution">
    <text evidence="7">The sequence shown here is derived from an EMBL/GenBank/DDBJ whole genome shotgun (WGS) entry which is preliminary data.</text>
</comment>
<dbReference type="EMBL" id="JBHMAG010000009">
    <property type="protein sequence ID" value="MFB9752503.1"/>
    <property type="molecule type" value="Genomic_DNA"/>
</dbReference>
<evidence type="ECO:0000256" key="5">
    <source>
        <dbReference type="ARBA" id="ARBA00023288"/>
    </source>
</evidence>
<protein>
    <submittedName>
        <fullName evidence="7">ABC transporter substrate-binding protein</fullName>
    </submittedName>
</protein>
<evidence type="ECO:0000313" key="7">
    <source>
        <dbReference type="EMBL" id="MFB9752503.1"/>
    </source>
</evidence>
<feature type="chain" id="PRO_5047262931" evidence="6">
    <location>
        <begin position="21"/>
        <end position="439"/>
    </location>
</feature>
<dbReference type="InterPro" id="IPR050490">
    <property type="entry name" value="Bact_solute-bd_prot1"/>
</dbReference>
<keyword evidence="3" id="KW-0472">Membrane</keyword>
<reference evidence="7 8" key="1">
    <citation type="submission" date="2024-09" db="EMBL/GenBank/DDBJ databases">
        <authorList>
            <person name="Sun Q."/>
            <person name="Mori K."/>
        </authorList>
    </citation>
    <scope>NUCLEOTIDE SEQUENCE [LARGE SCALE GENOMIC DNA]</scope>
    <source>
        <strain evidence="7 8">JCM 12520</strain>
    </source>
</reference>
<keyword evidence="5" id="KW-0449">Lipoprotein</keyword>
<keyword evidence="8" id="KW-1185">Reference proteome</keyword>
<dbReference type="Pfam" id="PF01547">
    <property type="entry name" value="SBP_bac_1"/>
    <property type="match status" value="1"/>
</dbReference>
<dbReference type="Proteomes" id="UP001589619">
    <property type="component" value="Unassembled WGS sequence"/>
</dbReference>
<evidence type="ECO:0000256" key="4">
    <source>
        <dbReference type="ARBA" id="ARBA00023139"/>
    </source>
</evidence>
<keyword evidence="4" id="KW-0564">Palmitate</keyword>
<dbReference type="PANTHER" id="PTHR43649">
    <property type="entry name" value="ARABINOSE-BINDING PROTEIN-RELATED"/>
    <property type="match status" value="1"/>
</dbReference>
<gene>
    <name evidence="7" type="ORF">ACFFNY_13135</name>
</gene>
<evidence type="ECO:0000256" key="6">
    <source>
        <dbReference type="SAM" id="SignalP"/>
    </source>
</evidence>
<keyword evidence="2 6" id="KW-0732">Signal</keyword>
<organism evidence="7 8">
    <name type="scientific">Paenibacillus hodogayensis</name>
    <dbReference type="NCBI Taxonomy" id="279208"/>
    <lineage>
        <taxon>Bacteria</taxon>
        <taxon>Bacillati</taxon>
        <taxon>Bacillota</taxon>
        <taxon>Bacilli</taxon>
        <taxon>Bacillales</taxon>
        <taxon>Paenibacillaceae</taxon>
        <taxon>Paenibacillus</taxon>
    </lineage>
</organism>
<dbReference type="Gene3D" id="3.40.190.10">
    <property type="entry name" value="Periplasmic binding protein-like II"/>
    <property type="match status" value="1"/>
</dbReference>
<dbReference type="InterPro" id="IPR006059">
    <property type="entry name" value="SBP"/>
</dbReference>
<dbReference type="RefSeq" id="WP_344911718.1">
    <property type="nucleotide sequence ID" value="NZ_BAAAYO010000010.1"/>
</dbReference>
<accession>A0ABV5VW95</accession>
<feature type="signal peptide" evidence="6">
    <location>
        <begin position="1"/>
        <end position="20"/>
    </location>
</feature>
<evidence type="ECO:0000256" key="3">
    <source>
        <dbReference type="ARBA" id="ARBA00023136"/>
    </source>
</evidence>
<sequence>MIRKPLTLAVLLSVASLAAACSGASTGDAGSSPKTGEAPKKPVDLVFYYTSTTDWNEQSFMRTFGDPIKQKYPHITPKFLQSGKGTTLPELVAAGEQIDVVFVSTGLSSRLLEVGLQYDITPMLKQNKFDESAIEPQTLAAGRIIGQGGLYGLPVYTVPATMYYNKDIFDKFGFAYPKDGQTWDDTYQLASKLSRTEGGQKYVGLRGSLGHLLHINQPSLPMVDPASGRSDFSSTKWKGLYDNLARFYKLPNSAANKNDVHQQAQRDAFFKNQNAGMWLAMTNLHTTPELSPSLNWDIATFPTFPELGQTGPQPYPTYFYVTSTSKHKEDAVDAISFLTTKEYQLQKSKEGQLLTILKDPEVRNGFGQGEGSIYKGKNVKALLPQTYASPANITKFDSSIRILLENGLFSVILGEKDINTVLREAEEESNKQIKADANK</sequence>
<name>A0ABV5VW95_9BACL</name>
<dbReference type="SUPFAM" id="SSF53850">
    <property type="entry name" value="Periplasmic binding protein-like II"/>
    <property type="match status" value="1"/>
</dbReference>
<proteinExistence type="predicted"/>
<evidence type="ECO:0000256" key="1">
    <source>
        <dbReference type="ARBA" id="ARBA00022475"/>
    </source>
</evidence>